<keyword evidence="3 6" id="KW-1133">Transmembrane helix</keyword>
<evidence type="ECO:0000313" key="7">
    <source>
        <dbReference type="EMBL" id="PVI00511.1"/>
    </source>
</evidence>
<feature type="region of interest" description="Disordered" evidence="5">
    <location>
        <begin position="1"/>
        <end position="189"/>
    </location>
</feature>
<dbReference type="GO" id="GO:0071944">
    <property type="term" value="C:cell periphery"/>
    <property type="evidence" value="ECO:0007669"/>
    <property type="project" value="UniProtKB-ARBA"/>
</dbReference>
<evidence type="ECO:0000256" key="4">
    <source>
        <dbReference type="ARBA" id="ARBA00023136"/>
    </source>
</evidence>
<evidence type="ECO:0000256" key="5">
    <source>
        <dbReference type="SAM" id="MobiDB-lite"/>
    </source>
</evidence>
<dbReference type="OrthoDB" id="3936275at2759"/>
<evidence type="ECO:0000256" key="2">
    <source>
        <dbReference type="ARBA" id="ARBA00022692"/>
    </source>
</evidence>
<reference evidence="7 8" key="1">
    <citation type="journal article" date="2018" name="Sci. Rep.">
        <title>Comparative genomics provides insights into the lifestyle and reveals functional heterogeneity of dark septate endophytic fungi.</title>
        <authorList>
            <person name="Knapp D.G."/>
            <person name="Nemeth J.B."/>
            <person name="Barry K."/>
            <person name="Hainaut M."/>
            <person name="Henrissat B."/>
            <person name="Johnson J."/>
            <person name="Kuo A."/>
            <person name="Lim J.H.P."/>
            <person name="Lipzen A."/>
            <person name="Nolan M."/>
            <person name="Ohm R.A."/>
            <person name="Tamas L."/>
            <person name="Grigoriev I.V."/>
            <person name="Spatafora J.W."/>
            <person name="Nagy L.G."/>
            <person name="Kovacs G.M."/>
        </authorList>
    </citation>
    <scope>NUCLEOTIDE SEQUENCE [LARGE SCALE GENOMIC DNA]</scope>
    <source>
        <strain evidence="7 8">DSE2036</strain>
    </source>
</reference>
<feature type="region of interest" description="Disordered" evidence="5">
    <location>
        <begin position="386"/>
        <end position="416"/>
    </location>
</feature>
<keyword evidence="4 6" id="KW-0472">Membrane</keyword>
<evidence type="ECO:0000256" key="1">
    <source>
        <dbReference type="ARBA" id="ARBA00004167"/>
    </source>
</evidence>
<accession>A0A2V1DQX2</accession>
<keyword evidence="8" id="KW-1185">Reference proteome</keyword>
<dbReference type="AlphaFoldDB" id="A0A2V1DQX2"/>
<feature type="transmembrane region" description="Helical" evidence="6">
    <location>
        <begin position="195"/>
        <end position="220"/>
    </location>
</feature>
<protein>
    <submittedName>
        <fullName evidence="7">Uncharacterized protein</fullName>
    </submittedName>
</protein>
<feature type="compositionally biased region" description="Low complexity" evidence="5">
    <location>
        <begin position="134"/>
        <end position="148"/>
    </location>
</feature>
<dbReference type="EMBL" id="KZ805372">
    <property type="protein sequence ID" value="PVI00511.1"/>
    <property type="molecule type" value="Genomic_DNA"/>
</dbReference>
<proteinExistence type="predicted"/>
<dbReference type="InterPro" id="IPR051694">
    <property type="entry name" value="Immunoregulatory_rcpt-like"/>
</dbReference>
<name>A0A2V1DQX2_9PLEO</name>
<feature type="compositionally biased region" description="Low complexity" evidence="5">
    <location>
        <begin position="40"/>
        <end position="72"/>
    </location>
</feature>
<dbReference type="GO" id="GO:0016020">
    <property type="term" value="C:membrane"/>
    <property type="evidence" value="ECO:0007669"/>
    <property type="project" value="UniProtKB-SubCell"/>
</dbReference>
<feature type="compositionally biased region" description="Polar residues" evidence="5">
    <location>
        <begin position="104"/>
        <end position="127"/>
    </location>
</feature>
<dbReference type="STRING" id="97972.A0A2V1DQX2"/>
<organism evidence="7 8">
    <name type="scientific">Periconia macrospinosa</name>
    <dbReference type="NCBI Taxonomy" id="97972"/>
    <lineage>
        <taxon>Eukaryota</taxon>
        <taxon>Fungi</taxon>
        <taxon>Dikarya</taxon>
        <taxon>Ascomycota</taxon>
        <taxon>Pezizomycotina</taxon>
        <taxon>Dothideomycetes</taxon>
        <taxon>Pleosporomycetidae</taxon>
        <taxon>Pleosporales</taxon>
        <taxon>Massarineae</taxon>
        <taxon>Periconiaceae</taxon>
        <taxon>Periconia</taxon>
    </lineage>
</organism>
<feature type="region of interest" description="Disordered" evidence="5">
    <location>
        <begin position="516"/>
        <end position="546"/>
    </location>
</feature>
<sequence length="575" mass="60761">MATPQDLTTTVNGRRCTRSRARTATTSSVISSAPPPPSPVSTSPLTTSTASTTTSQAVQQIQPSAAADAPQSSSPPPPPPPPASPSTTSTPTPPEQQAPATQAVSSTLVAPSTPSSPDAFSTSTAQLPSVPALPDTTPTPDGDPSDTSVPIQPESPQATNTGISTGGQAGTITPGQGTTPEEQGLTLPSGSQTNVAGIAGGVVGGVVGLALISALLFFCLRRRRTGRLEKLQQRMSEKREGDEGVFAKIAEKFKSIPANVGVVFAKLKGKKAGPASNPYRRHTVRSSVSSVYSVQTHGRNQSITESPTTTGLQKQLRAFGSRMPSLKRSKTLLHKKQDSLVVGNQSPFIGIVEDPVLRNSKNADGQFNRSIEQPKNLFVVNPDLQTRDDFGRGLQDQQRGPLTPAPAATSERGSKDPFASILDDLEQLNGSGTPEWLRDNAQSHKRTASSQTALRSHPPSTYTNSMYSTDENPFFDPSDAPPVPTQPLPPNPPVRPTNAYAPFASFNFNATSSTVSRDSDTSFMFGPSRPGTNTFGSRVRQSDPFDLDRPEVLSFGTVGSRTIRSSTVTRQSSRR</sequence>
<feature type="compositionally biased region" description="Polar residues" evidence="5">
    <location>
        <begin position="1"/>
        <end position="12"/>
    </location>
</feature>
<evidence type="ECO:0000256" key="3">
    <source>
        <dbReference type="ARBA" id="ARBA00022989"/>
    </source>
</evidence>
<feature type="compositionally biased region" description="Pro residues" evidence="5">
    <location>
        <begin position="479"/>
        <end position="495"/>
    </location>
</feature>
<dbReference type="Proteomes" id="UP000244855">
    <property type="component" value="Unassembled WGS sequence"/>
</dbReference>
<evidence type="ECO:0000313" key="8">
    <source>
        <dbReference type="Proteomes" id="UP000244855"/>
    </source>
</evidence>
<keyword evidence="2 6" id="KW-0812">Transmembrane</keyword>
<gene>
    <name evidence="7" type="ORF">DM02DRAFT_391462</name>
</gene>
<feature type="compositionally biased region" description="Polar residues" evidence="5">
    <location>
        <begin position="154"/>
        <end position="163"/>
    </location>
</feature>
<feature type="compositionally biased region" description="Low complexity" evidence="5">
    <location>
        <begin position="22"/>
        <end position="32"/>
    </location>
</feature>
<evidence type="ECO:0000256" key="6">
    <source>
        <dbReference type="SAM" id="Phobius"/>
    </source>
</evidence>
<comment type="subcellular location">
    <subcellularLocation>
        <location evidence="1">Membrane</location>
        <topology evidence="1">Single-pass membrane protein</topology>
    </subcellularLocation>
</comment>
<feature type="compositionally biased region" description="Pro residues" evidence="5">
    <location>
        <begin position="73"/>
        <end position="84"/>
    </location>
</feature>
<feature type="compositionally biased region" description="Polar residues" evidence="5">
    <location>
        <begin position="170"/>
        <end position="189"/>
    </location>
</feature>
<dbReference type="PANTHER" id="PTHR15549">
    <property type="entry name" value="PAIRED IMMUNOGLOBULIN-LIKE TYPE 2 RECEPTOR"/>
    <property type="match status" value="1"/>
</dbReference>
<dbReference type="PANTHER" id="PTHR15549:SF30">
    <property type="entry name" value="MID2 DOMAIN-CONTAINING PROTEIN"/>
    <property type="match status" value="1"/>
</dbReference>
<feature type="region of interest" description="Disordered" evidence="5">
    <location>
        <begin position="429"/>
        <end position="497"/>
    </location>
</feature>
<feature type="compositionally biased region" description="Polar residues" evidence="5">
    <location>
        <begin position="448"/>
        <end position="471"/>
    </location>
</feature>